<dbReference type="GO" id="GO:0009446">
    <property type="term" value="P:putrescine biosynthetic process"/>
    <property type="evidence" value="ECO:0007669"/>
    <property type="project" value="InterPro"/>
</dbReference>
<accession>A0A7S3DRM6</accession>
<dbReference type="InterPro" id="IPR007466">
    <property type="entry name" value="Peptidyl-Arg-deiminase_porph"/>
</dbReference>
<dbReference type="SUPFAM" id="SSF55909">
    <property type="entry name" value="Pentein"/>
    <property type="match status" value="1"/>
</dbReference>
<protein>
    <recommendedName>
        <fullName evidence="3">Agmatine deiminase</fullName>
    </recommendedName>
</protein>
<dbReference type="GO" id="GO:0004668">
    <property type="term" value="F:protein-arginine deiminase activity"/>
    <property type="evidence" value="ECO:0007669"/>
    <property type="project" value="InterPro"/>
</dbReference>
<reference evidence="2" key="1">
    <citation type="submission" date="2021-01" db="EMBL/GenBank/DDBJ databases">
        <authorList>
            <person name="Corre E."/>
            <person name="Pelletier E."/>
            <person name="Niang G."/>
            <person name="Scheremetjew M."/>
            <person name="Finn R."/>
            <person name="Kale V."/>
            <person name="Holt S."/>
            <person name="Cochrane G."/>
            <person name="Meng A."/>
            <person name="Brown T."/>
            <person name="Cohen L."/>
        </authorList>
    </citation>
    <scope>NUCLEOTIDE SEQUENCE</scope>
    <source>
        <strain evidence="2">CCMP125</strain>
    </source>
</reference>
<evidence type="ECO:0000256" key="1">
    <source>
        <dbReference type="ARBA" id="ARBA00022801"/>
    </source>
</evidence>
<dbReference type="EMBL" id="HBHT01024080">
    <property type="protein sequence ID" value="CAD9975166.1"/>
    <property type="molecule type" value="Transcribed_RNA"/>
</dbReference>
<evidence type="ECO:0008006" key="3">
    <source>
        <dbReference type="Google" id="ProtNLM"/>
    </source>
</evidence>
<proteinExistence type="predicted"/>
<dbReference type="AlphaFoldDB" id="A0A7S3DRM6"/>
<keyword evidence="1" id="KW-0378">Hydrolase</keyword>
<evidence type="ECO:0000313" key="2">
    <source>
        <dbReference type="EMBL" id="CAD9975166.1"/>
    </source>
</evidence>
<dbReference type="Pfam" id="PF04371">
    <property type="entry name" value="PAD_porph"/>
    <property type="match status" value="1"/>
</dbReference>
<gene>
    <name evidence="2" type="ORF">APAL1065_LOCUS16168</name>
</gene>
<organism evidence="2">
    <name type="scientific">Entomoneis paludosa</name>
    <dbReference type="NCBI Taxonomy" id="265537"/>
    <lineage>
        <taxon>Eukaryota</taxon>
        <taxon>Sar</taxon>
        <taxon>Stramenopiles</taxon>
        <taxon>Ochrophyta</taxon>
        <taxon>Bacillariophyta</taxon>
        <taxon>Bacillariophyceae</taxon>
        <taxon>Bacillariophycidae</taxon>
        <taxon>Entomoneidaceae</taxon>
        <taxon>Entomoneis</taxon>
    </lineage>
</organism>
<name>A0A7S3DRM6_9STRA</name>
<dbReference type="Gene3D" id="3.75.10.10">
    <property type="entry name" value="L-arginine/glycine Amidinotransferase, Chain A"/>
    <property type="match status" value="1"/>
</dbReference>
<dbReference type="PANTHER" id="PTHR31377">
    <property type="entry name" value="AGMATINE DEIMINASE-RELATED"/>
    <property type="match status" value="1"/>
</dbReference>
<dbReference type="GO" id="GO:0047632">
    <property type="term" value="F:agmatine deiminase activity"/>
    <property type="evidence" value="ECO:0007669"/>
    <property type="project" value="TreeGrafter"/>
</dbReference>
<sequence>MMFSPAKKSNAGATVAPILDPENKYVMPPEEALHEGTWLQWPHNYGWDPYHAERYDDIWIAMTKALHTGEKVHLIVFNSKEKERVQTLLQKHGVTQNVDFHMMETDDVWVRDNGPIFVRNQQENNKLLITDWRFNGWGGKEDYWWSNGIPDKIARSCHIPVHAIPMVLEGGSIEVDGRGTLLAKKSCIVNDNRNPGWTVQDCEAYFRRYFGVTNFIWLPGAKGKDVTDDHIDCTARFANGDTIVTTERYDCEIKKEYDILKQAKDVNGDRYKLVHLPLTKKKVRSVNDYGTYVNFYV</sequence>
<dbReference type="PANTHER" id="PTHR31377:SF0">
    <property type="entry name" value="AGMATINE DEIMINASE-RELATED"/>
    <property type="match status" value="1"/>
</dbReference>